<gene>
    <name evidence="2" type="ORF">OOW_P131scaffold00407g2</name>
</gene>
<keyword evidence="1" id="KW-0732">Signal</keyword>
<reference evidence="2" key="1">
    <citation type="journal article" date="2012" name="PLoS Genet.">
        <title>Comparative analysis of the genomes of two field isolates of the rice blast fungus Magnaporthe oryzae.</title>
        <authorList>
            <person name="Xue M."/>
            <person name="Yang J."/>
            <person name="Li Z."/>
            <person name="Hu S."/>
            <person name="Yao N."/>
            <person name="Dean R.A."/>
            <person name="Zhao W."/>
            <person name="Shen M."/>
            <person name="Zhang H."/>
            <person name="Li C."/>
            <person name="Liu L."/>
            <person name="Cao L."/>
            <person name="Xu X."/>
            <person name="Xing Y."/>
            <person name="Hsiang T."/>
            <person name="Zhang Z."/>
            <person name="Xu J.R."/>
            <person name="Peng Y.L."/>
        </authorList>
    </citation>
    <scope>NUCLEOTIDE SEQUENCE [LARGE SCALE GENOMIC DNA]</scope>
    <source>
        <strain evidence="2">P131</strain>
    </source>
</reference>
<feature type="chain" id="PRO_5003978076" evidence="1">
    <location>
        <begin position="20"/>
        <end position="373"/>
    </location>
</feature>
<protein>
    <submittedName>
        <fullName evidence="2">Uncharacterized protein</fullName>
    </submittedName>
</protein>
<sequence>MVTFTQLFTTFLSVTAVAAVTTHYPAKDRVMIFLSRSDEQPVHARMRLHDLETYVMTDPDFGWKATGYDVLENQGNWAWLISSKHNGNIELAKKLLKLRNYWDETYGWGQNPDGSSIHKKKTGAGSNTQLLRQQAVTNAVLSGWQQAAVARIEDYGKEIGVELRRVEYERYSGTRIFHPGILQSAWNPCQLLFGTRRTAQLRWRAIVCIGPGSSRCQYGEQPLQMNKIEGPGGKSIFFPVFFLPFWLFYCIRKDQPLTTDLVWGLRILKSLLTAERLTSKYSVACSAHTGVGIDYLMFASFLQGWRISVGDSGFWGLRNKGYTNTQVYLDARGTLTKILGVALPPASLSGPQCGNGPRAELHPRLAEGCSKLK</sequence>
<proteinExistence type="predicted"/>
<evidence type="ECO:0000313" key="2">
    <source>
        <dbReference type="EMBL" id="ELQ66289.1"/>
    </source>
</evidence>
<dbReference type="AlphaFoldDB" id="L7JEI4"/>
<feature type="signal peptide" evidence="1">
    <location>
        <begin position="1"/>
        <end position="19"/>
    </location>
</feature>
<name>L7JEI4_PYRO1</name>
<organism>
    <name type="scientific">Pyricularia oryzae (strain P131)</name>
    <name type="common">Rice blast fungus</name>
    <name type="synonym">Magnaporthe oryzae</name>
    <dbReference type="NCBI Taxonomy" id="1143193"/>
    <lineage>
        <taxon>Eukaryota</taxon>
        <taxon>Fungi</taxon>
        <taxon>Dikarya</taxon>
        <taxon>Ascomycota</taxon>
        <taxon>Pezizomycotina</taxon>
        <taxon>Sordariomycetes</taxon>
        <taxon>Sordariomycetidae</taxon>
        <taxon>Magnaporthales</taxon>
        <taxon>Pyriculariaceae</taxon>
        <taxon>Pyricularia</taxon>
    </lineage>
</organism>
<accession>L7JEI4</accession>
<dbReference type="EMBL" id="JH795524">
    <property type="protein sequence ID" value="ELQ66289.1"/>
    <property type="molecule type" value="Genomic_DNA"/>
</dbReference>
<evidence type="ECO:0000256" key="1">
    <source>
        <dbReference type="SAM" id="SignalP"/>
    </source>
</evidence>